<dbReference type="InParanoid" id="A0A059BYX6"/>
<dbReference type="eggNOG" id="ENOG502QTUY">
    <property type="taxonomic scope" value="Eukaryota"/>
</dbReference>
<reference evidence="1" key="1">
    <citation type="submission" date="2013-07" db="EMBL/GenBank/DDBJ databases">
        <title>The genome of Eucalyptus grandis.</title>
        <authorList>
            <person name="Schmutz J."/>
            <person name="Hayes R."/>
            <person name="Myburg A."/>
            <person name="Tuskan G."/>
            <person name="Grattapaglia D."/>
            <person name="Rokhsar D.S."/>
        </authorList>
    </citation>
    <scope>NUCLEOTIDE SEQUENCE</scope>
    <source>
        <tissue evidence="1">Leaf extractions</tissue>
    </source>
</reference>
<dbReference type="GO" id="GO:0006357">
    <property type="term" value="P:regulation of transcription by RNA polymerase II"/>
    <property type="evidence" value="ECO:0000318"/>
    <property type="project" value="GO_Central"/>
</dbReference>
<dbReference type="STRING" id="71139.A0A059BYX6"/>
<dbReference type="EMBL" id="KK198758">
    <property type="protein sequence ID" value="KCW70860.1"/>
    <property type="molecule type" value="Genomic_DNA"/>
</dbReference>
<name>A0A059BYX6_EUCGR</name>
<gene>
    <name evidence="1" type="ORF">EUGRSUZ_F03993</name>
</gene>
<dbReference type="Gramene" id="KCW70860">
    <property type="protein sequence ID" value="KCW70860"/>
    <property type="gene ID" value="EUGRSUZ_F03993"/>
</dbReference>
<dbReference type="AlphaFoldDB" id="A0A059BYX6"/>
<dbReference type="GO" id="GO:0000124">
    <property type="term" value="C:SAGA complex"/>
    <property type="evidence" value="ECO:0000318"/>
    <property type="project" value="GO_Central"/>
</dbReference>
<dbReference type="PANTHER" id="PTHR21277">
    <property type="entry name" value="TRANSCRIPTIONAL ADAPTER 1"/>
    <property type="match status" value="1"/>
</dbReference>
<protein>
    <recommendedName>
        <fullName evidence="2">Transcriptional coactivator Hfi1/Transcriptional adapter 1</fullName>
    </recommendedName>
</protein>
<evidence type="ECO:0008006" key="2">
    <source>
        <dbReference type="Google" id="ProtNLM"/>
    </source>
</evidence>
<organism evidence="1">
    <name type="scientific">Eucalyptus grandis</name>
    <name type="common">Flooded gum</name>
    <dbReference type="NCBI Taxonomy" id="71139"/>
    <lineage>
        <taxon>Eukaryota</taxon>
        <taxon>Viridiplantae</taxon>
        <taxon>Streptophyta</taxon>
        <taxon>Embryophyta</taxon>
        <taxon>Tracheophyta</taxon>
        <taxon>Spermatophyta</taxon>
        <taxon>Magnoliopsida</taxon>
        <taxon>eudicotyledons</taxon>
        <taxon>Gunneridae</taxon>
        <taxon>Pentapetalae</taxon>
        <taxon>rosids</taxon>
        <taxon>malvids</taxon>
        <taxon>Myrtales</taxon>
        <taxon>Myrtaceae</taxon>
        <taxon>Myrtoideae</taxon>
        <taxon>Eucalypteae</taxon>
        <taxon>Eucalyptus</taxon>
    </lineage>
</organism>
<evidence type="ECO:0000313" key="1">
    <source>
        <dbReference type="EMBL" id="KCW70860.1"/>
    </source>
</evidence>
<proteinExistence type="predicted"/>
<dbReference type="Pfam" id="PF12767">
    <property type="entry name" value="SAGA-Tad1"/>
    <property type="match status" value="1"/>
</dbReference>
<dbReference type="OMA" id="MGMEDNV"/>
<dbReference type="PANTHER" id="PTHR21277:SF37">
    <property type="entry name" value="TRANSCRIPTIONAL COACTIVATOR HFI1_TRANSCRIPTIONAL ADAPTER 1"/>
    <property type="match status" value="1"/>
</dbReference>
<dbReference type="InterPro" id="IPR024738">
    <property type="entry name" value="Hfi1/Tada1"/>
</dbReference>
<dbReference type="GO" id="GO:0003713">
    <property type="term" value="F:transcription coactivator activity"/>
    <property type="evidence" value="ECO:0000318"/>
    <property type="project" value="GO_Central"/>
</dbReference>
<sequence length="395" mass="43996">MLGGVKLGCLSACDAWFCLLKMQPPSRTSRINLTELKAQIVKRIGPERSEQYFRYLSRLLSLKLSKAEFDKLCWKLLGKDNVRLHNQLIHAVLKNAHGKVPPPLLNNDRDLLGTNKGAIPLQNGDFIPSLPRRSPNGNSEGLSGIVNFTPRLPTTENCKVNMEDQDPICLALLKPVQHHQEAENYIRLPITNIPRSGLVCARTKDHSKPTVSKFAQEVCNRHQVQAPLGISLSPARAGGAQRALALASNIRCSSFHNEGGLLDTKTLRDRMEQVASAQDIEGVSMDCASLLNNGLDAYLKGLIRSCIEVMKTRCGDRLRKSSLHMNSFPKDKVVLPSDRFWLQNGGRPLEFKEEVKPPFVISMLDFKVCMELKPQQPGEDWPVLLEKISARALEG</sequence>
<accession>A0A059BYX6</accession>